<dbReference type="Pfam" id="PF20178">
    <property type="entry name" value="ToxA_N"/>
    <property type="match status" value="1"/>
</dbReference>
<evidence type="ECO:0000313" key="3">
    <source>
        <dbReference type="Proteomes" id="UP000765224"/>
    </source>
</evidence>
<reference evidence="2 3" key="1">
    <citation type="submission" date="2021-06" db="EMBL/GenBank/DDBJ databases">
        <title>Updating the genus Pseudomonas: Description of 43 new species and partition of the Pseudomonas putida group.</title>
        <authorList>
            <person name="Girard L."/>
            <person name="Lood C."/>
            <person name="Vandamme P."/>
            <person name="Rokni-Zadeh H."/>
            <person name="Van Noort V."/>
            <person name="Hofte M."/>
            <person name="Lavigne R."/>
            <person name="De Mot R."/>
        </authorList>
    </citation>
    <scope>NUCLEOTIDE SEQUENCE [LARGE SCALE GENOMIC DNA]</scope>
    <source>
        <strain evidence="2 3">COR58</strain>
    </source>
</reference>
<feature type="domain" description="Dermonecrotic toxin N-terminal" evidence="1">
    <location>
        <begin position="382"/>
        <end position="617"/>
    </location>
</feature>
<dbReference type="EMBL" id="JAHSTS010000003">
    <property type="protein sequence ID" value="MBV4461205.1"/>
    <property type="molecule type" value="Genomic_DNA"/>
</dbReference>
<comment type="caution">
    <text evidence="2">The sequence shown here is derived from an EMBL/GenBank/DDBJ whole genome shotgun (WGS) entry which is preliminary data.</text>
</comment>
<organism evidence="2 3">
    <name type="scientific">Pseudomonas ekonensis</name>
    <dbReference type="NCBI Taxonomy" id="2842353"/>
    <lineage>
        <taxon>Bacteria</taxon>
        <taxon>Pseudomonadati</taxon>
        <taxon>Pseudomonadota</taxon>
        <taxon>Gammaproteobacteria</taxon>
        <taxon>Pseudomonadales</taxon>
        <taxon>Pseudomonadaceae</taxon>
        <taxon>Pseudomonas</taxon>
    </lineage>
</organism>
<dbReference type="InterPro" id="IPR046673">
    <property type="entry name" value="ToxA_N"/>
</dbReference>
<evidence type="ECO:0000313" key="2">
    <source>
        <dbReference type="EMBL" id="MBV4461205.1"/>
    </source>
</evidence>
<accession>A0ABS6PL66</accession>
<sequence>MSETPTETPVPLLLNESRLIEQISRGPTLHAATAQQLRNALKQRFPDLDIDPDMAVVMSPLWREHNGALVSDSCRFESLSHALVRLALDQASANYIEGEHFLTLTPYAEEPVHLPVGMDALTVLLNEQAPQIFAHFQQAQLDHWNEPVGALPRWQALSDMLKAALDVESVNGWDADLCALCRQVSRFPDKASRPPEGSGLTNVRARMVDLDYAFDFAEAIDTRHLMSPGALVLTANRGGRDLIVMYTVFDGYEAFDSLEQLGAVLPERIDVDLGGSSLKWRLYEPEGNVFDAMAWALVNCQLDSIDALDPASPSAAARLTPRRTEIRTLSARDNQRMAQLVDAMPPWLSAGSLDDIQAYSGYLNTLGLLREGAEDAFAPMNLASIQTYAQQRMREAIIAQRPGAAAAALHLDDVRVTVTQSFETGGFTLPSPLGRSIQTLGQFALSNTPPYMATVAYADDSATPDWLTPAFLVRIAESIDVGETYPQLIKRTLIDDPVQARRHRLRYCRQLPTLLQLRALECKLKQEGNVDDRGYRQICRLAASMAGNAPSADWPVQIRPLAFMPQLRPGSGTDTVTGMYIIGPGQHRSGPCLLYRPLMERSLLQFESGQNLLYALHQPGELRDSVLAWLADDGRSFEYAQYVFPNGMPSPRTIADLAFEPFIHLGLSPSIRLAGAPLTGDIPATLFRDHSQALAMLADRQSTSNAERRRALLVDSGWAVFGVAANFLSGPAGTAVWVWQIIVQIQQAIEARERGDTEVQWSSTGDVLLTLSILLTHRMAWRRLRLSGPSDKNALLDPTLEEAPLTDAPVASMPAKVVQEPALSSPRLPEAHLGGLAPINGIRTSSGTRFEQLMDRLQVTAPGLPAQARPNADHLHESAGRTYAQVGRRWFEVRYDRDGPVSVIDPDHPERSGLCIRFDHGEGRWVWDLRLRLRGGQPSGRIRAFRQEKAKRMAEAWTALQAFLTQEPALKAALEDIVIRTESQDPQTAVPESTLTDYLARSDTLSDGYTKALADLENWRKEGGTGVFYQAQLIRLTVEQHRCINGWVRLKLREYIRHVKPMMSQAPASEPSARAQQREATLATLAVSNAIVERLDRMDSTLAKLMSGTGQTREAAGKLEKLRPPLSRFDFLANEVGMSVDLCLQERAGSASEATRQMIFSVFDEAGDAGHALVERRAASEPGPASAQETERVIALVDRLEGCQKRMEDLLASSPEQLEPTRYRRIAQLIAEFRQLARSRLLELLPAPEEIPIAAMVRLETGPSTSRPVGKVNKLRPRVLETERPGPAAKPEPLENVPIVKVPPRRTVQPPSADDDQILGKGLALYNDNDLFIKHTTADSRRPRRIPADMKDLFEQQAARLEQAAKDVHAAYGRKKASGNTQWIDSRLSSDLKSAAQKCRREGVRVYSDMIMSRKPRETYLQWLHEHDRIDIVKDPRGRIKTRQRKDWFQEYRVLDKTRQNKPLWVAHFHYGNVTDADGGFTVAHLKLADEYLKSLPDTARQELSTFDDVDNALRRLTTPQVLDLFLKGRSAGPSSP</sequence>
<name>A0ABS6PL66_9PSED</name>
<dbReference type="RefSeq" id="WP_217894418.1">
    <property type="nucleotide sequence ID" value="NZ_JAHSTS010000003.1"/>
</dbReference>
<evidence type="ECO:0000259" key="1">
    <source>
        <dbReference type="Pfam" id="PF20178"/>
    </source>
</evidence>
<gene>
    <name evidence="2" type="ORF">KVG96_24880</name>
</gene>
<protein>
    <recommendedName>
        <fullName evidence="1">Dermonecrotic toxin N-terminal domain-containing protein</fullName>
    </recommendedName>
</protein>
<dbReference type="Proteomes" id="UP000765224">
    <property type="component" value="Unassembled WGS sequence"/>
</dbReference>
<proteinExistence type="predicted"/>
<keyword evidence="3" id="KW-1185">Reference proteome</keyword>